<dbReference type="EMBL" id="ML977321">
    <property type="protein sequence ID" value="KAF2116033.1"/>
    <property type="molecule type" value="Genomic_DNA"/>
</dbReference>
<evidence type="ECO:0000256" key="3">
    <source>
        <dbReference type="ARBA" id="ARBA00023002"/>
    </source>
</evidence>
<dbReference type="PANTHER" id="PTHR48105">
    <property type="entry name" value="THIOREDOXIN REDUCTASE 1-RELATED-RELATED"/>
    <property type="match status" value="1"/>
</dbReference>
<reference evidence="5" key="1">
    <citation type="journal article" date="2020" name="Stud. Mycol.">
        <title>101 Dothideomycetes genomes: a test case for predicting lifestyles and emergence of pathogens.</title>
        <authorList>
            <person name="Haridas S."/>
            <person name="Albert R."/>
            <person name="Binder M."/>
            <person name="Bloem J."/>
            <person name="Labutti K."/>
            <person name="Salamov A."/>
            <person name="Andreopoulos B."/>
            <person name="Baker S."/>
            <person name="Barry K."/>
            <person name="Bills G."/>
            <person name="Bluhm B."/>
            <person name="Cannon C."/>
            <person name="Castanera R."/>
            <person name="Culley D."/>
            <person name="Daum C."/>
            <person name="Ezra D."/>
            <person name="Gonzalez J."/>
            <person name="Henrissat B."/>
            <person name="Kuo A."/>
            <person name="Liang C."/>
            <person name="Lipzen A."/>
            <person name="Lutzoni F."/>
            <person name="Magnuson J."/>
            <person name="Mondo S."/>
            <person name="Nolan M."/>
            <person name="Ohm R."/>
            <person name="Pangilinan J."/>
            <person name="Park H.-J."/>
            <person name="Ramirez L."/>
            <person name="Alfaro M."/>
            <person name="Sun H."/>
            <person name="Tritt A."/>
            <person name="Yoshinaga Y."/>
            <person name="Zwiers L.-H."/>
            <person name="Turgeon B."/>
            <person name="Goodwin S."/>
            <person name="Spatafora J."/>
            <person name="Crous P."/>
            <person name="Grigoriev I."/>
        </authorList>
    </citation>
    <scope>NUCLEOTIDE SEQUENCE</scope>
    <source>
        <strain evidence="5">CBS 627.86</strain>
    </source>
</reference>
<evidence type="ECO:0000259" key="4">
    <source>
        <dbReference type="Pfam" id="PF07992"/>
    </source>
</evidence>
<evidence type="ECO:0000256" key="1">
    <source>
        <dbReference type="ARBA" id="ARBA00009333"/>
    </source>
</evidence>
<protein>
    <recommendedName>
        <fullName evidence="4">FAD/NAD(P)-binding domain-containing protein</fullName>
    </recommendedName>
</protein>
<evidence type="ECO:0000313" key="5">
    <source>
        <dbReference type="EMBL" id="KAF2116033.1"/>
    </source>
</evidence>
<keyword evidence="6" id="KW-1185">Reference proteome</keyword>
<keyword evidence="2" id="KW-0285">Flavoprotein</keyword>
<dbReference type="GO" id="GO:0097237">
    <property type="term" value="P:cellular response to toxic substance"/>
    <property type="evidence" value="ECO:0007669"/>
    <property type="project" value="UniProtKB-ARBA"/>
</dbReference>
<dbReference type="InterPro" id="IPR023753">
    <property type="entry name" value="FAD/NAD-binding_dom"/>
</dbReference>
<dbReference type="Pfam" id="PF07992">
    <property type="entry name" value="Pyr_redox_2"/>
    <property type="match status" value="1"/>
</dbReference>
<dbReference type="PRINTS" id="PR00368">
    <property type="entry name" value="FADPNR"/>
</dbReference>
<proteinExistence type="inferred from homology"/>
<sequence>MIDPADILIIGGGPAGLSAATSIVRQCHTAIIFDSRSYRSESPFMHTVPTWDHRNPEDFRAAARKDLERYGTVTVENAEIVMIEKKEDGMFKVKDDDGKTWVGRKVILATGVKDVFPNIPGYAECWISGIFHCLYCHGWEVRGLSSSGMLAEGDTGSTLTALHLARMNLRFSSKVTLYTNGNDPLASDIEAALAKSSTAPMEVEPRQIAKFEKGAKTAEVVVHFVDGTSKLEGFISHKPQTVLKGVLHEQLGLELTPKGVIQVNPLGGTSVKGVFAAGDIAQPFTQAVGTAISSGTAAGAGAPLQVQAETWGQQPLF</sequence>
<name>A0A6A5ZAW6_9PLEO</name>
<evidence type="ECO:0000313" key="6">
    <source>
        <dbReference type="Proteomes" id="UP000799770"/>
    </source>
</evidence>
<dbReference type="AlphaFoldDB" id="A0A6A5ZAW6"/>
<dbReference type="InterPro" id="IPR036188">
    <property type="entry name" value="FAD/NAD-bd_sf"/>
</dbReference>
<dbReference type="PRINTS" id="PR00469">
    <property type="entry name" value="PNDRDTASEII"/>
</dbReference>
<dbReference type="Gene3D" id="3.50.50.60">
    <property type="entry name" value="FAD/NAD(P)-binding domain"/>
    <property type="match status" value="2"/>
</dbReference>
<dbReference type="GO" id="GO:0016491">
    <property type="term" value="F:oxidoreductase activity"/>
    <property type="evidence" value="ECO:0007669"/>
    <property type="project" value="UniProtKB-KW"/>
</dbReference>
<feature type="domain" description="FAD/NAD(P)-binding" evidence="4">
    <location>
        <begin position="6"/>
        <end position="294"/>
    </location>
</feature>
<keyword evidence="3" id="KW-0560">Oxidoreductase</keyword>
<gene>
    <name evidence="5" type="ORF">BDV96DRAFT_491828</name>
</gene>
<dbReference type="Proteomes" id="UP000799770">
    <property type="component" value="Unassembled WGS sequence"/>
</dbReference>
<accession>A0A6A5ZAW6</accession>
<dbReference type="OrthoDB" id="10260355at2759"/>
<evidence type="ECO:0000256" key="2">
    <source>
        <dbReference type="ARBA" id="ARBA00022630"/>
    </source>
</evidence>
<dbReference type="InterPro" id="IPR050097">
    <property type="entry name" value="Ferredoxin-NADP_redctase_2"/>
</dbReference>
<comment type="similarity">
    <text evidence="1">Belongs to the class-II pyridine nucleotide-disulfide oxidoreductase family.</text>
</comment>
<dbReference type="SUPFAM" id="SSF51905">
    <property type="entry name" value="FAD/NAD(P)-binding domain"/>
    <property type="match status" value="1"/>
</dbReference>
<organism evidence="5 6">
    <name type="scientific">Lophiotrema nucula</name>
    <dbReference type="NCBI Taxonomy" id="690887"/>
    <lineage>
        <taxon>Eukaryota</taxon>
        <taxon>Fungi</taxon>
        <taxon>Dikarya</taxon>
        <taxon>Ascomycota</taxon>
        <taxon>Pezizomycotina</taxon>
        <taxon>Dothideomycetes</taxon>
        <taxon>Pleosporomycetidae</taxon>
        <taxon>Pleosporales</taxon>
        <taxon>Lophiotremataceae</taxon>
        <taxon>Lophiotrema</taxon>
    </lineage>
</organism>